<gene>
    <name evidence="2" type="ORF">SBAD_LOCUS6976</name>
</gene>
<evidence type="ECO:0000313" key="3">
    <source>
        <dbReference type="Proteomes" id="UP000270296"/>
    </source>
</evidence>
<dbReference type="WBParaSite" id="SBAD_0000724201-mRNA-1">
    <property type="protein sequence ID" value="SBAD_0000724201-mRNA-1"/>
    <property type="gene ID" value="SBAD_0000724201"/>
</dbReference>
<reference evidence="4" key="1">
    <citation type="submission" date="2016-06" db="UniProtKB">
        <authorList>
            <consortium name="WormBaseParasite"/>
        </authorList>
    </citation>
    <scope>IDENTIFICATION</scope>
</reference>
<protein>
    <submittedName>
        <fullName evidence="2 4">Uncharacterized protein</fullName>
    </submittedName>
</protein>
<name>A0A183ITN0_9BILA</name>
<keyword evidence="1" id="KW-0067">ATP-binding</keyword>
<feature type="binding site" evidence="1">
    <location>
        <position position="75"/>
    </location>
    <ligand>
        <name>ATP</name>
        <dbReference type="ChEBI" id="CHEBI:30616"/>
    </ligand>
</feature>
<dbReference type="PANTHER" id="PTHR12450">
    <property type="entry name" value="DENTIN MATRIX PROTEIN 4 PROTEIN FAM20"/>
    <property type="match status" value="1"/>
</dbReference>
<dbReference type="OrthoDB" id="8583677at2759"/>
<evidence type="ECO:0000256" key="1">
    <source>
        <dbReference type="PIRSR" id="PIRSR624869-2"/>
    </source>
</evidence>
<dbReference type="GO" id="GO:0005524">
    <property type="term" value="F:ATP binding"/>
    <property type="evidence" value="ECO:0007669"/>
    <property type="project" value="UniProtKB-KW"/>
</dbReference>
<accession>A0A183ITN0</accession>
<dbReference type="InterPro" id="IPR024869">
    <property type="entry name" value="FAM20"/>
</dbReference>
<keyword evidence="1" id="KW-0547">Nucleotide-binding</keyword>
<dbReference type="Proteomes" id="UP000270296">
    <property type="component" value="Unassembled WGS sequence"/>
</dbReference>
<feature type="binding site" evidence="1">
    <location>
        <position position="59"/>
    </location>
    <ligand>
        <name>ATP</name>
        <dbReference type="ChEBI" id="CHEBI:30616"/>
    </ligand>
</feature>
<proteinExistence type="predicted"/>
<dbReference type="EMBL" id="UZAM01010207">
    <property type="protein sequence ID" value="VDP11366.1"/>
    <property type="molecule type" value="Genomic_DNA"/>
</dbReference>
<dbReference type="AlphaFoldDB" id="A0A183ITN0"/>
<reference evidence="2 3" key="2">
    <citation type="submission" date="2018-11" db="EMBL/GenBank/DDBJ databases">
        <authorList>
            <consortium name="Pathogen Informatics"/>
        </authorList>
    </citation>
    <scope>NUCLEOTIDE SEQUENCE [LARGE SCALE GENOMIC DNA]</scope>
</reference>
<dbReference type="PANTHER" id="PTHR12450:SF22">
    <property type="entry name" value="EXTRACELLULAR SERINE_THREONINE PROTEIN CG31145"/>
    <property type="match status" value="1"/>
</dbReference>
<keyword evidence="3" id="KW-1185">Reference proteome</keyword>
<dbReference type="GO" id="GO:0005794">
    <property type="term" value="C:Golgi apparatus"/>
    <property type="evidence" value="ECO:0007669"/>
    <property type="project" value="TreeGrafter"/>
</dbReference>
<evidence type="ECO:0000313" key="4">
    <source>
        <dbReference type="WBParaSite" id="SBAD_0000724201-mRNA-1"/>
    </source>
</evidence>
<sequence length="78" mass="8812">MVTCSAFRLPVRNFSTWERYYLEMSSCELYTDDQLVESILKELAMAPIASVENMEGGTQIKLLITFANNSSAVAKPMR</sequence>
<evidence type="ECO:0000313" key="2">
    <source>
        <dbReference type="EMBL" id="VDP11366.1"/>
    </source>
</evidence>
<organism evidence="4">
    <name type="scientific">Soboliphyme baturini</name>
    <dbReference type="NCBI Taxonomy" id="241478"/>
    <lineage>
        <taxon>Eukaryota</taxon>
        <taxon>Metazoa</taxon>
        <taxon>Ecdysozoa</taxon>
        <taxon>Nematoda</taxon>
        <taxon>Enoplea</taxon>
        <taxon>Dorylaimia</taxon>
        <taxon>Dioctophymatida</taxon>
        <taxon>Dioctophymatoidea</taxon>
        <taxon>Soboliphymatidae</taxon>
        <taxon>Soboliphyme</taxon>
    </lineage>
</organism>
<dbReference type="GO" id="GO:0004674">
    <property type="term" value="F:protein serine/threonine kinase activity"/>
    <property type="evidence" value="ECO:0007669"/>
    <property type="project" value="TreeGrafter"/>
</dbReference>